<dbReference type="InterPro" id="IPR051899">
    <property type="entry name" value="Fert-Immune_med_protein"/>
</dbReference>
<organism evidence="7 8">
    <name type="scientific">Diceros bicornis minor</name>
    <name type="common">South-central black rhinoceros</name>
    <dbReference type="NCBI Taxonomy" id="77932"/>
    <lineage>
        <taxon>Eukaryota</taxon>
        <taxon>Metazoa</taxon>
        <taxon>Chordata</taxon>
        <taxon>Craniata</taxon>
        <taxon>Vertebrata</taxon>
        <taxon>Euteleostomi</taxon>
        <taxon>Mammalia</taxon>
        <taxon>Eutheria</taxon>
        <taxon>Laurasiatheria</taxon>
        <taxon>Perissodactyla</taxon>
        <taxon>Rhinocerotidae</taxon>
        <taxon>Diceros</taxon>
    </lineage>
</organism>
<dbReference type="PANTHER" id="PTHR16529">
    <property type="entry name" value="CD177 ANTIGEN"/>
    <property type="match status" value="1"/>
</dbReference>
<feature type="non-terminal residue" evidence="7">
    <location>
        <position position="1"/>
    </location>
</feature>
<dbReference type="GO" id="GO:0098742">
    <property type="term" value="P:cell-cell adhesion via plasma-membrane adhesion molecules"/>
    <property type="evidence" value="ECO:0007669"/>
    <property type="project" value="TreeGrafter"/>
</dbReference>
<dbReference type="AlphaFoldDB" id="A0A7J7EZY0"/>
<accession>A0A7J7EZY0</accession>
<feature type="signal peptide" evidence="6">
    <location>
        <begin position="1"/>
        <end position="21"/>
    </location>
</feature>
<evidence type="ECO:0000256" key="6">
    <source>
        <dbReference type="SAM" id="SignalP"/>
    </source>
</evidence>
<dbReference type="GO" id="GO:0044853">
    <property type="term" value="C:plasma membrane raft"/>
    <property type="evidence" value="ECO:0007669"/>
    <property type="project" value="TreeGrafter"/>
</dbReference>
<keyword evidence="2" id="KW-1003">Cell membrane</keyword>
<reference evidence="7 8" key="1">
    <citation type="journal article" date="2020" name="Mol. Biol. Evol.">
        <title>Interspecific Gene Flow and the Evolution of Specialization in Black and White Rhinoceros.</title>
        <authorList>
            <person name="Moodley Y."/>
            <person name="Westbury M.V."/>
            <person name="Russo I.M."/>
            <person name="Gopalakrishnan S."/>
            <person name="Rakotoarivelo A."/>
            <person name="Olsen R.A."/>
            <person name="Prost S."/>
            <person name="Tunstall T."/>
            <person name="Ryder O.A."/>
            <person name="Dalen L."/>
            <person name="Bruford M.W."/>
        </authorList>
    </citation>
    <scope>NUCLEOTIDE SEQUENCE [LARGE SCALE GENOMIC DNA]</scope>
    <source>
        <strain evidence="7">SBR-YM</strain>
        <tissue evidence="7">Skin</tissue>
    </source>
</reference>
<keyword evidence="4" id="KW-0472">Membrane</keyword>
<dbReference type="GO" id="GO:0045217">
    <property type="term" value="P:cell-cell junction maintenance"/>
    <property type="evidence" value="ECO:0007669"/>
    <property type="project" value="TreeGrafter"/>
</dbReference>
<dbReference type="Proteomes" id="UP000551758">
    <property type="component" value="Unassembled WGS sequence"/>
</dbReference>
<evidence type="ECO:0000256" key="3">
    <source>
        <dbReference type="ARBA" id="ARBA00022729"/>
    </source>
</evidence>
<dbReference type="GO" id="GO:0007159">
    <property type="term" value="P:leukocyte cell-cell adhesion"/>
    <property type="evidence" value="ECO:0007669"/>
    <property type="project" value="TreeGrafter"/>
</dbReference>
<keyword evidence="5" id="KW-0325">Glycoprotein</keyword>
<name>A0A7J7EZY0_DICBM</name>
<gene>
    <name evidence="7" type="ORF">HPG69_009174</name>
</gene>
<dbReference type="EMBL" id="JACDTQ010001714">
    <property type="protein sequence ID" value="KAF5921277.1"/>
    <property type="molecule type" value="Genomic_DNA"/>
</dbReference>
<feature type="chain" id="PRO_5029829034" evidence="6">
    <location>
        <begin position="22"/>
        <end position="149"/>
    </location>
</feature>
<evidence type="ECO:0000313" key="7">
    <source>
        <dbReference type="EMBL" id="KAF5921277.1"/>
    </source>
</evidence>
<dbReference type="GO" id="GO:2001044">
    <property type="term" value="P:regulation of integrin-mediated signaling pathway"/>
    <property type="evidence" value="ECO:0007669"/>
    <property type="project" value="TreeGrafter"/>
</dbReference>
<evidence type="ECO:0000256" key="5">
    <source>
        <dbReference type="ARBA" id="ARBA00023180"/>
    </source>
</evidence>
<comment type="subcellular location">
    <subcellularLocation>
        <location evidence="1">Cell membrane</location>
    </subcellularLocation>
</comment>
<evidence type="ECO:0000256" key="1">
    <source>
        <dbReference type="ARBA" id="ARBA00004236"/>
    </source>
</evidence>
<comment type="caution">
    <text evidence="7">The sequence shown here is derived from an EMBL/GenBank/DDBJ whole genome shotgun (WGS) entry which is preliminary data.</text>
</comment>
<dbReference type="GO" id="GO:0043315">
    <property type="term" value="P:positive regulation of neutrophil degranulation"/>
    <property type="evidence" value="ECO:0007669"/>
    <property type="project" value="TreeGrafter"/>
</dbReference>
<evidence type="ECO:0000256" key="2">
    <source>
        <dbReference type="ARBA" id="ARBA00022475"/>
    </source>
</evidence>
<dbReference type="PANTHER" id="PTHR16529:SF8">
    <property type="entry name" value="CD177 ANTIGEN"/>
    <property type="match status" value="1"/>
</dbReference>
<evidence type="ECO:0000256" key="4">
    <source>
        <dbReference type="ARBA" id="ARBA00023136"/>
    </source>
</evidence>
<evidence type="ECO:0000313" key="8">
    <source>
        <dbReference type="Proteomes" id="UP000551758"/>
    </source>
</evidence>
<keyword evidence="8" id="KW-1185">Reference proteome</keyword>
<proteinExistence type="predicted"/>
<keyword evidence="3 6" id="KW-0732">Signal</keyword>
<protein>
    <submittedName>
        <fullName evidence="7">Uncharacterized protein</fullName>
    </submittedName>
</protein>
<sequence length="149" mass="15802">MSPALLLILQGITLVLPGVQALTCQSGRGQAVKDVSDMPLHWTVTNQQTCEDGWGCQDTMILTVNEGCQSAAELPCPEGSTHCYNGILLIRGGCNLLNNAENIGALTVSENCDLKGCSEYRTPDSGTVTVYSQPPGMLVASYARFCSSD</sequence>